<name>A0A0K3AA30_9XANT</name>
<dbReference type="EMBL" id="CXOK01000117">
    <property type="protein sequence ID" value="CTP92365.1"/>
    <property type="molecule type" value="Genomic_DNA"/>
</dbReference>
<evidence type="ECO:0000313" key="2">
    <source>
        <dbReference type="Proteomes" id="UP000041247"/>
    </source>
</evidence>
<dbReference type="Proteomes" id="UP000041247">
    <property type="component" value="Unassembled WGS sequence"/>
</dbReference>
<organism evidence="1 2">
    <name type="scientific">Xanthomonas graminis pv. poae</name>
    <dbReference type="NCBI Taxonomy" id="227946"/>
    <lineage>
        <taxon>Bacteria</taxon>
        <taxon>Pseudomonadati</taxon>
        <taxon>Pseudomonadota</taxon>
        <taxon>Gammaproteobacteria</taxon>
        <taxon>Lysobacterales</taxon>
        <taxon>Lysobacteraceae</taxon>
        <taxon>Xanthomonas</taxon>
        <taxon>Xanthomonas translucens group</taxon>
        <taxon>Xanthomonas graminis</taxon>
    </lineage>
</organism>
<proteinExistence type="predicted"/>
<gene>
    <name evidence="1" type="ORF">XTPLMG728_3213</name>
</gene>
<evidence type="ECO:0000313" key="1">
    <source>
        <dbReference type="EMBL" id="CTP92365.1"/>
    </source>
</evidence>
<accession>A0A0K3AA30</accession>
<reference evidence="1 2" key="1">
    <citation type="submission" date="2015-07" db="EMBL/GenBank/DDBJ databases">
        <authorList>
            <person name="Noorani M."/>
        </authorList>
    </citation>
    <scope>NUCLEOTIDE SEQUENCE [LARGE SCALE GENOMIC DNA]</scope>
    <source>
        <strain evidence="1">LMG728</strain>
    </source>
</reference>
<sequence length="219" mass="23940">MSIVEDIRTAISRDNPLSSQEVSSMLAKLQPELARCNARWEEIAIAGPRSANNGPLYRKLLISGSVDEIAEMQQEFDRLSIERDRMRAMYDSLCQLRNLALLREADEGLPDLQQRLVAAIEGAEAKQRELEASFDAVEQLYLGIAQARGQLNAAGITPRPEQSAAAATIDRLAVLSLLSRVQRTSMHRDAGVHSGNIGIVRVGSGTEDASSSRAAEWQA</sequence>
<dbReference type="AlphaFoldDB" id="A0A0K3AA30"/>
<protein>
    <submittedName>
        <fullName evidence="1">Uncharacterized protein</fullName>
    </submittedName>
</protein>
<dbReference type="RefSeq" id="WP_053841847.1">
    <property type="nucleotide sequence ID" value="NZ_CP076250.1"/>
</dbReference>